<dbReference type="Proteomes" id="UP000813018">
    <property type="component" value="Unassembled WGS sequence"/>
</dbReference>
<dbReference type="InterPro" id="IPR010895">
    <property type="entry name" value="CHRD"/>
</dbReference>
<feature type="signal peptide" evidence="1">
    <location>
        <begin position="1"/>
        <end position="25"/>
    </location>
</feature>
<dbReference type="PROSITE" id="PS50933">
    <property type="entry name" value="CHRD"/>
    <property type="match status" value="1"/>
</dbReference>
<organism evidence="3 4">
    <name type="scientific">Pontibacter aydingkolensis</name>
    <dbReference type="NCBI Taxonomy" id="1911536"/>
    <lineage>
        <taxon>Bacteria</taxon>
        <taxon>Pseudomonadati</taxon>
        <taxon>Bacteroidota</taxon>
        <taxon>Cytophagia</taxon>
        <taxon>Cytophagales</taxon>
        <taxon>Hymenobacteraceae</taxon>
        <taxon>Pontibacter</taxon>
    </lineage>
</organism>
<evidence type="ECO:0000259" key="2">
    <source>
        <dbReference type="PROSITE" id="PS50933"/>
    </source>
</evidence>
<keyword evidence="4" id="KW-1185">Reference proteome</keyword>
<dbReference type="EMBL" id="JAHYXK010000020">
    <property type="protein sequence ID" value="MBW7468821.1"/>
    <property type="molecule type" value="Genomic_DNA"/>
</dbReference>
<feature type="chain" id="PRO_5046504407" evidence="1">
    <location>
        <begin position="26"/>
        <end position="165"/>
    </location>
</feature>
<dbReference type="RefSeq" id="WP_219878695.1">
    <property type="nucleotide sequence ID" value="NZ_JAHYXK010000020.1"/>
</dbReference>
<dbReference type="PROSITE" id="PS51257">
    <property type="entry name" value="PROKAR_LIPOPROTEIN"/>
    <property type="match status" value="1"/>
</dbReference>
<comment type="caution">
    <text evidence="3">The sequence shown here is derived from an EMBL/GenBank/DDBJ whole genome shotgun (WGS) entry which is preliminary data.</text>
</comment>
<reference evidence="3 4" key="1">
    <citation type="journal article" date="2016" name="Int. J. Syst. Evol. Microbiol.">
        <title>Pontibacter aydingkolensis sp. nov., isolated from soil of a salt lake.</title>
        <authorList>
            <person name="Osman G."/>
            <person name="Zhang T."/>
            <person name="Lou K."/>
            <person name="Gao Y."/>
            <person name="Chang W."/>
            <person name="Lin Q."/>
            <person name="Yang H.M."/>
            <person name="Huo X.D."/>
            <person name="Wang N."/>
        </authorList>
    </citation>
    <scope>NUCLEOTIDE SEQUENCE [LARGE SCALE GENOMIC DNA]</scope>
    <source>
        <strain evidence="3 4">KACC 19255</strain>
    </source>
</reference>
<feature type="domain" description="CHRD" evidence="2">
    <location>
        <begin position="40"/>
        <end position="165"/>
    </location>
</feature>
<keyword evidence="1" id="KW-0732">Signal</keyword>
<gene>
    <name evidence="3" type="ORF">K0O23_17230</name>
</gene>
<sequence>MKDFNIDLRKMLVYCLMVLSCFALACDDDDDDIDVLPDDEVEFDNIQLLGANEVPAVTSSGSGTLNATYDRDTNIITYSVTWTLGNVSDNLTGMHFHGPASTTANAPVVIDITPVASNRTYQGSASGSTRPLTEAEEDELLDGRWYLNVHSTTYPNGELRGQLVD</sequence>
<dbReference type="Pfam" id="PF07452">
    <property type="entry name" value="CHRD"/>
    <property type="match status" value="1"/>
</dbReference>
<name>A0ABS7CY95_9BACT</name>
<dbReference type="SMART" id="SM00754">
    <property type="entry name" value="CHRD"/>
    <property type="match status" value="1"/>
</dbReference>
<protein>
    <submittedName>
        <fullName evidence="3">CHRD domain-containing protein</fullName>
    </submittedName>
</protein>
<evidence type="ECO:0000313" key="4">
    <source>
        <dbReference type="Proteomes" id="UP000813018"/>
    </source>
</evidence>
<evidence type="ECO:0000256" key="1">
    <source>
        <dbReference type="SAM" id="SignalP"/>
    </source>
</evidence>
<proteinExistence type="predicted"/>
<evidence type="ECO:0000313" key="3">
    <source>
        <dbReference type="EMBL" id="MBW7468821.1"/>
    </source>
</evidence>
<accession>A0ABS7CY95</accession>